<keyword evidence="6 8" id="KW-0378">Hydrolase</keyword>
<dbReference type="SUPFAM" id="SSF53474">
    <property type="entry name" value="alpha/beta-Hydrolases"/>
    <property type="match status" value="1"/>
</dbReference>
<evidence type="ECO:0000313" key="10">
    <source>
        <dbReference type="Proteomes" id="UP000006158"/>
    </source>
</evidence>
<organism evidence="9 10">
    <name type="scientific">Mycolicibacterium smegmatis (strain ATCC 700084 / mc(2)155)</name>
    <name type="common">Mycobacterium smegmatis</name>
    <dbReference type="NCBI Taxonomy" id="246196"/>
    <lineage>
        <taxon>Bacteria</taxon>
        <taxon>Bacillati</taxon>
        <taxon>Actinomycetota</taxon>
        <taxon>Actinomycetes</taxon>
        <taxon>Mycobacteriales</taxon>
        <taxon>Mycobacteriaceae</taxon>
        <taxon>Mycolicibacterium</taxon>
    </lineage>
</organism>
<dbReference type="PANTHER" id="PTHR33630:SF9">
    <property type="entry name" value="CUTINASE 4"/>
    <property type="match status" value="1"/>
</dbReference>
<sequence>MSAWGTARTARPDALGVEMNVLKLLGAALVAFGALPVIPASPASAQPCPDVEVVFARGTFEPPGVGVMGQAFVDTLRAQAAPRSVDVYPVDYPASGDFGDRIAFARTVVDGIADAASHVEATADTCPDTRIVVGGYSQGAVVAGFVTAADIPAEIPAEYRQYIPDPMPAEVSDHVAAVVLIGKPSDQFMRDIGAPPIVIGPRYVDKTLNLCAPGDTICDGAPAGGPSFAHALYNVNGMMGQAAQYVIDRL</sequence>
<comment type="subcellular location">
    <subcellularLocation>
        <location evidence="1 8">Secreted</location>
    </subcellularLocation>
</comment>
<dbReference type="EC" id="3.1.1.-" evidence="8"/>
<evidence type="ECO:0000256" key="6">
    <source>
        <dbReference type="ARBA" id="ARBA00022801"/>
    </source>
</evidence>
<keyword evidence="3 8" id="KW-0719">Serine esterase</keyword>
<gene>
    <name evidence="9" type="primary">cut1</name>
    <name evidence="9" type="ordered locus">MSMEI_5719</name>
</gene>
<evidence type="ECO:0000256" key="5">
    <source>
        <dbReference type="ARBA" id="ARBA00022729"/>
    </source>
</evidence>
<keyword evidence="5" id="KW-0732">Signal</keyword>
<proteinExistence type="inferred from homology"/>
<dbReference type="GO" id="GO:0005576">
    <property type="term" value="C:extracellular region"/>
    <property type="evidence" value="ECO:0007669"/>
    <property type="project" value="UniProtKB-SubCell"/>
</dbReference>
<protein>
    <recommendedName>
        <fullName evidence="8">Cutinase</fullName>
        <ecNumber evidence="8">3.1.1.-</ecNumber>
    </recommendedName>
</protein>
<dbReference type="GO" id="GO:0052689">
    <property type="term" value="F:carboxylic ester hydrolase activity"/>
    <property type="evidence" value="ECO:0007669"/>
    <property type="project" value="UniProtKB-KW"/>
</dbReference>
<keyword evidence="4 8" id="KW-0964">Secreted</keyword>
<evidence type="ECO:0000256" key="3">
    <source>
        <dbReference type="ARBA" id="ARBA00022487"/>
    </source>
</evidence>
<dbReference type="PROSITE" id="PS00155">
    <property type="entry name" value="CUTINASE_1"/>
    <property type="match status" value="1"/>
</dbReference>
<evidence type="ECO:0000256" key="7">
    <source>
        <dbReference type="ARBA" id="ARBA00023157"/>
    </source>
</evidence>
<dbReference type="SMART" id="SM01110">
    <property type="entry name" value="Cutinase"/>
    <property type="match status" value="1"/>
</dbReference>
<reference evidence="9 10" key="2">
    <citation type="journal article" date="2009" name="Genome Res.">
        <title>Ortho-proteogenomics: multiple proteomes investigation through orthology and a new MS-based protocol.</title>
        <authorList>
            <person name="Gallien S."/>
            <person name="Perrodou E."/>
            <person name="Carapito C."/>
            <person name="Deshayes C."/>
            <person name="Reyrat J.M."/>
            <person name="Van Dorsselaer A."/>
            <person name="Poch O."/>
            <person name="Schaeffer C."/>
            <person name="Lecompte O."/>
        </authorList>
    </citation>
    <scope>NUCLEOTIDE SEQUENCE [LARGE SCALE GENOMIC DNA]</scope>
    <source>
        <strain evidence="10">ATCC 700084 / mc(2)155</strain>
    </source>
</reference>
<dbReference type="EMBL" id="CP001663">
    <property type="protein sequence ID" value="AFP42153.1"/>
    <property type="molecule type" value="Genomic_DNA"/>
</dbReference>
<evidence type="ECO:0000256" key="1">
    <source>
        <dbReference type="ARBA" id="ARBA00004613"/>
    </source>
</evidence>
<keyword evidence="7" id="KW-1015">Disulfide bond</keyword>
<evidence type="ECO:0000256" key="4">
    <source>
        <dbReference type="ARBA" id="ARBA00022525"/>
    </source>
</evidence>
<dbReference type="PATRIC" id="fig|246196.56.peg.5842"/>
<dbReference type="KEGG" id="msg:MSMEI_5719"/>
<comment type="similarity">
    <text evidence="2 8">Belongs to the cutinase family.</text>
</comment>
<reference evidence="9 10" key="1">
    <citation type="journal article" date="2007" name="Genome Biol.">
        <title>Interrupted coding sequences in Mycobacterium smegmatis: authentic mutations or sequencing errors?</title>
        <authorList>
            <person name="Deshayes C."/>
            <person name="Perrodou E."/>
            <person name="Gallien S."/>
            <person name="Euphrasie D."/>
            <person name="Schaeffer C."/>
            <person name="Van-Dorsselaer A."/>
            <person name="Poch O."/>
            <person name="Lecompte O."/>
            <person name="Reyrat J.M."/>
        </authorList>
    </citation>
    <scope>NUCLEOTIDE SEQUENCE [LARGE SCALE GENOMIC DNA]</scope>
    <source>
        <strain evidence="10">ATCC 700084 / mc(2)155</strain>
    </source>
</reference>
<dbReference type="Gene3D" id="3.40.50.1820">
    <property type="entry name" value="alpha/beta hydrolase"/>
    <property type="match status" value="1"/>
</dbReference>
<name>I7FTE3_MYCS2</name>
<dbReference type="InterPro" id="IPR029058">
    <property type="entry name" value="AB_hydrolase_fold"/>
</dbReference>
<dbReference type="Proteomes" id="UP000006158">
    <property type="component" value="Chromosome"/>
</dbReference>
<dbReference type="Pfam" id="PF01083">
    <property type="entry name" value="Cutinase"/>
    <property type="match status" value="1"/>
</dbReference>
<dbReference type="AlphaFoldDB" id="I7FTE3"/>
<dbReference type="InterPro" id="IPR043580">
    <property type="entry name" value="CUTINASE_1"/>
</dbReference>
<dbReference type="PANTHER" id="PTHR33630">
    <property type="entry name" value="CUTINASE RV1984C-RELATED-RELATED"/>
    <property type="match status" value="1"/>
</dbReference>
<dbReference type="InterPro" id="IPR000675">
    <property type="entry name" value="Cutinase/axe"/>
</dbReference>
<evidence type="ECO:0000256" key="8">
    <source>
        <dbReference type="RuleBase" id="RU361263"/>
    </source>
</evidence>
<evidence type="ECO:0000256" key="2">
    <source>
        <dbReference type="ARBA" id="ARBA00007534"/>
    </source>
</evidence>
<comment type="function">
    <text evidence="8">Catalyzes the hydrolysis of complex carboxylic polyesters found in the cell wall of plants. Degrades cutin, a macromolecule that forms the structure of the plant cuticle.</text>
</comment>
<accession>I7FTE3</accession>
<evidence type="ECO:0000313" key="9">
    <source>
        <dbReference type="EMBL" id="AFP42153.1"/>
    </source>
</evidence>